<dbReference type="RefSeq" id="WP_141378303.1">
    <property type="nucleotide sequence ID" value="NZ_BJML01000013.1"/>
</dbReference>
<evidence type="ECO:0000313" key="4">
    <source>
        <dbReference type="EMBL" id="GEB47177.1"/>
    </source>
</evidence>
<name>A0A4Y3QR30_MICTE</name>
<evidence type="ECO:0000259" key="3">
    <source>
        <dbReference type="Pfam" id="PF21725"/>
    </source>
</evidence>
<feature type="region of interest" description="Disordered" evidence="1">
    <location>
        <begin position="586"/>
        <end position="606"/>
    </location>
</feature>
<organism evidence="4 5">
    <name type="scientific">Microbacterium testaceum</name>
    <name type="common">Aureobacterium testaceum</name>
    <name type="synonym">Brevibacterium testaceum</name>
    <dbReference type="NCBI Taxonomy" id="2033"/>
    <lineage>
        <taxon>Bacteria</taxon>
        <taxon>Bacillati</taxon>
        <taxon>Actinomycetota</taxon>
        <taxon>Actinomycetes</taxon>
        <taxon>Micrococcales</taxon>
        <taxon>Microbacteriaceae</taxon>
        <taxon>Microbacterium</taxon>
    </lineage>
</organism>
<dbReference type="InterPro" id="IPR049082">
    <property type="entry name" value="T7SS_signal"/>
</dbReference>
<comment type="caution">
    <text evidence="4">The sequence shown here is derived from an EMBL/GenBank/DDBJ whole genome shotgun (WGS) entry which is preliminary data.</text>
</comment>
<feature type="domain" description="Putative T7SS secretion signal" evidence="3">
    <location>
        <begin position="3"/>
        <end position="183"/>
    </location>
</feature>
<dbReference type="EMBL" id="BJML01000013">
    <property type="protein sequence ID" value="GEB47177.1"/>
    <property type="molecule type" value="Genomic_DNA"/>
</dbReference>
<dbReference type="GeneID" id="57145795"/>
<dbReference type="Pfam" id="PF06259">
    <property type="entry name" value="Abhydrolase_8"/>
    <property type="match status" value="1"/>
</dbReference>
<sequence>MAELGQTSDPISLVPGSVGDVQAIVELCARRSRVARQAAETVGRKKNIDDWVGQSADAYTARVTRVATAWSDADEALARVGAAMRAYASALAGAQARAATAIEGWDYARSLQRTEQTAGAELPGFVEPFSGAWPLVFAGGADTTPPRTSAEAFATADSWLAEGRRWVADAARTATAAVAVATAVLRADSGSVWASSSAALGSGPVTSATALSVLKSLRGDDLTSLLSARPDLAALLSQASPADVASWWSGLDGGQQEALVHAAPAVIGNLGGVAYRARDEANRIVLDQAIADAKRSPLDKSEQIAALEALKKSAQSHTLVSVVLDEPPLAQVAVGDLDAARNVSFIVPGMNSNVAGDMATYVDAAKQLQYAQRRAGGGELGDYAVIAWLGYHPPTNDMPVDVAFNGKAEAGAPALSKDLTSMAAVHEASGIPASVSVIAHSYGTNVAALALTDAHADHVVLLGSAGVDNQVDNVADLNVPPGQVFASQARHDGWAPVGQITSYVVLDGRVDPTATSFGAREFSSEAGIAPGGETLRAVDKHGPFGDGSETFSYFDANTTAQFNTALATTGRGDEVIVDKPLTESDLIGPHHSSGSNEYPVGWNGIR</sequence>
<protein>
    <recommendedName>
        <fullName evidence="6">Alpha/beta hydrolase</fullName>
    </recommendedName>
</protein>
<dbReference type="Proteomes" id="UP000319525">
    <property type="component" value="Unassembled WGS sequence"/>
</dbReference>
<dbReference type="Pfam" id="PF21725">
    <property type="entry name" value="T7SS_signal"/>
    <property type="match status" value="1"/>
</dbReference>
<accession>A0A4Y3QR30</accession>
<reference evidence="4 5" key="1">
    <citation type="submission" date="2019-06" db="EMBL/GenBank/DDBJ databases">
        <title>Whole genome shotgun sequence of Microbacterium testaceum NBRC 12675.</title>
        <authorList>
            <person name="Hosoyama A."/>
            <person name="Uohara A."/>
            <person name="Ohji S."/>
            <person name="Ichikawa N."/>
        </authorList>
    </citation>
    <scope>NUCLEOTIDE SEQUENCE [LARGE SCALE GENOMIC DNA]</scope>
    <source>
        <strain evidence="4 5">NBRC 12675</strain>
    </source>
</reference>
<evidence type="ECO:0000259" key="2">
    <source>
        <dbReference type="Pfam" id="PF06259"/>
    </source>
</evidence>
<dbReference type="OrthoDB" id="3259161at2"/>
<evidence type="ECO:0008006" key="6">
    <source>
        <dbReference type="Google" id="ProtNLM"/>
    </source>
</evidence>
<evidence type="ECO:0000313" key="5">
    <source>
        <dbReference type="Proteomes" id="UP000319525"/>
    </source>
</evidence>
<proteinExistence type="predicted"/>
<evidence type="ECO:0000256" key="1">
    <source>
        <dbReference type="SAM" id="MobiDB-lite"/>
    </source>
</evidence>
<gene>
    <name evidence="4" type="ORF">MTE01_31220</name>
</gene>
<feature type="domain" description="DUF1023" evidence="2">
    <location>
        <begin position="329"/>
        <end position="493"/>
    </location>
</feature>
<dbReference type="InterPro" id="IPR010427">
    <property type="entry name" value="DUF1023"/>
</dbReference>
<dbReference type="AlphaFoldDB" id="A0A4Y3QR30"/>